<dbReference type="Pfam" id="PF13483">
    <property type="entry name" value="Lactamase_B_3"/>
    <property type="match status" value="1"/>
</dbReference>
<proteinExistence type="predicted"/>
<dbReference type="SUPFAM" id="SSF56281">
    <property type="entry name" value="Metallo-hydrolase/oxidoreductase"/>
    <property type="match status" value="1"/>
</dbReference>
<keyword evidence="2" id="KW-1185">Reference proteome</keyword>
<organism evidence="1 2">
    <name type="scientific">Thermophagus xiamenensis</name>
    <dbReference type="NCBI Taxonomy" id="385682"/>
    <lineage>
        <taxon>Bacteria</taxon>
        <taxon>Pseudomonadati</taxon>
        <taxon>Bacteroidota</taxon>
        <taxon>Bacteroidia</taxon>
        <taxon>Marinilabiliales</taxon>
        <taxon>Marinilabiliaceae</taxon>
        <taxon>Thermophagus</taxon>
    </lineage>
</organism>
<dbReference type="Gene3D" id="3.60.15.10">
    <property type="entry name" value="Ribonuclease Z/Hydroxyacylglutathione hydrolase-like"/>
    <property type="match status" value="1"/>
</dbReference>
<reference evidence="1 2" key="1">
    <citation type="submission" date="2016-10" db="EMBL/GenBank/DDBJ databases">
        <authorList>
            <person name="de Groot N.N."/>
        </authorList>
    </citation>
    <scope>NUCLEOTIDE SEQUENCE [LARGE SCALE GENOMIC DNA]</scope>
    <source>
        <strain evidence="1 2">DSM 19012</strain>
    </source>
</reference>
<accession>A0A1I2EZC4</accession>
<evidence type="ECO:0000313" key="1">
    <source>
        <dbReference type="EMBL" id="SFE97631.1"/>
    </source>
</evidence>
<dbReference type="PANTHER" id="PTHR43546">
    <property type="entry name" value="UPF0173 METAL-DEPENDENT HYDROLASE MJ1163-RELATED"/>
    <property type="match status" value="1"/>
</dbReference>
<dbReference type="Proteomes" id="UP000181976">
    <property type="component" value="Unassembled WGS sequence"/>
</dbReference>
<dbReference type="InParanoid" id="A0A1I2EZC4"/>
<dbReference type="AlphaFoldDB" id="A0A1I2EZC4"/>
<dbReference type="EMBL" id="FONA01000025">
    <property type="protein sequence ID" value="SFE97631.1"/>
    <property type="molecule type" value="Genomic_DNA"/>
</dbReference>
<dbReference type="STRING" id="385682.SAMN05444380_12519"/>
<evidence type="ECO:0000313" key="2">
    <source>
        <dbReference type="Proteomes" id="UP000181976"/>
    </source>
</evidence>
<dbReference type="PANTHER" id="PTHR43546:SF3">
    <property type="entry name" value="UPF0173 METAL-DEPENDENT HYDROLASE MJ1163"/>
    <property type="match status" value="1"/>
</dbReference>
<name>A0A1I2EZC4_9BACT</name>
<dbReference type="eggNOG" id="COG2220">
    <property type="taxonomic scope" value="Bacteria"/>
</dbReference>
<sequence length="272" mass="31084">MFFSIYNAPTFRMVNSLKFRPMKSIQFIVMFLLATLGSSQGISQTLPADTIQTSAGPLEIYHVGHASLYFIFNDKVIHVDPFSRMGDYSTMPKADLILITHAHPDHFDLNAIEAISKKETKIVLNQESYQSLKKGEILKNGDKTKILGLQIKAVPAYNIVHKRDNGEPFHPKYRDNGYVIDFADVRVYIAGDTENIPEMKDIKNVEIAFLPMNLPYTMTPEMCKSAAQMVKPKILFPYHYKMGKSDPEKFAQIMKDVPNIEVRFRQTRSENK</sequence>
<gene>
    <name evidence="1" type="ORF">SAMN05444380_12519</name>
</gene>
<dbReference type="InterPro" id="IPR036866">
    <property type="entry name" value="RibonucZ/Hydroxyglut_hydro"/>
</dbReference>
<protein>
    <submittedName>
        <fullName evidence="1">L-ascorbate metabolism protein UlaG, beta-lactamase superfamily</fullName>
    </submittedName>
</protein>
<dbReference type="InterPro" id="IPR050114">
    <property type="entry name" value="UPF0173_UPF0282_UlaG_hydrolase"/>
</dbReference>